<evidence type="ECO:0000313" key="2">
    <source>
        <dbReference type="Proteomes" id="UP000215914"/>
    </source>
</evidence>
<evidence type="ECO:0000313" key="1">
    <source>
        <dbReference type="EMBL" id="KAF5798239.1"/>
    </source>
</evidence>
<reference evidence="1" key="2">
    <citation type="submission" date="2020-06" db="EMBL/GenBank/DDBJ databases">
        <title>Helianthus annuus Genome sequencing and assembly Release 2.</title>
        <authorList>
            <person name="Gouzy J."/>
            <person name="Langlade N."/>
            <person name="Munos S."/>
        </authorList>
    </citation>
    <scope>NUCLEOTIDE SEQUENCE</scope>
    <source>
        <tissue evidence="1">Leaves</tissue>
    </source>
</reference>
<dbReference type="AlphaFoldDB" id="A0A9K3IKW1"/>
<accession>A0A9K3IKW1</accession>
<name>A0A9K3IKW1_HELAN</name>
<comment type="caution">
    <text evidence="1">The sequence shown here is derived from an EMBL/GenBank/DDBJ whole genome shotgun (WGS) entry which is preliminary data.</text>
</comment>
<keyword evidence="2" id="KW-1185">Reference proteome</keyword>
<dbReference type="Gramene" id="mRNA:HanXRQr2_Chr07g0290521">
    <property type="protein sequence ID" value="CDS:HanXRQr2_Chr07g0290521.1"/>
    <property type="gene ID" value="HanXRQr2_Chr07g0290521"/>
</dbReference>
<sequence>MLCKYENYIYTHPTTIRLTFLLYPPITHTLLNTPTLKPLHFLTQQDLPVGEAAVLPCGTLPACANP</sequence>
<dbReference type="Proteomes" id="UP000215914">
    <property type="component" value="Unassembled WGS sequence"/>
</dbReference>
<dbReference type="EMBL" id="MNCJ02000322">
    <property type="protein sequence ID" value="KAF5798239.1"/>
    <property type="molecule type" value="Genomic_DNA"/>
</dbReference>
<gene>
    <name evidence="1" type="ORF">HanXRQr2_Chr07g0290521</name>
</gene>
<proteinExistence type="predicted"/>
<reference evidence="1" key="1">
    <citation type="journal article" date="2017" name="Nature">
        <title>The sunflower genome provides insights into oil metabolism, flowering and Asterid evolution.</title>
        <authorList>
            <person name="Badouin H."/>
            <person name="Gouzy J."/>
            <person name="Grassa C.J."/>
            <person name="Murat F."/>
            <person name="Staton S.E."/>
            <person name="Cottret L."/>
            <person name="Lelandais-Briere C."/>
            <person name="Owens G.L."/>
            <person name="Carrere S."/>
            <person name="Mayjonade B."/>
            <person name="Legrand L."/>
            <person name="Gill N."/>
            <person name="Kane N.C."/>
            <person name="Bowers J.E."/>
            <person name="Hubner S."/>
            <person name="Bellec A."/>
            <person name="Berard A."/>
            <person name="Berges H."/>
            <person name="Blanchet N."/>
            <person name="Boniface M.C."/>
            <person name="Brunel D."/>
            <person name="Catrice O."/>
            <person name="Chaidir N."/>
            <person name="Claudel C."/>
            <person name="Donnadieu C."/>
            <person name="Faraut T."/>
            <person name="Fievet G."/>
            <person name="Helmstetter N."/>
            <person name="King M."/>
            <person name="Knapp S.J."/>
            <person name="Lai Z."/>
            <person name="Le Paslier M.C."/>
            <person name="Lippi Y."/>
            <person name="Lorenzon L."/>
            <person name="Mandel J.R."/>
            <person name="Marage G."/>
            <person name="Marchand G."/>
            <person name="Marquand E."/>
            <person name="Bret-Mestries E."/>
            <person name="Morien E."/>
            <person name="Nambeesan S."/>
            <person name="Nguyen T."/>
            <person name="Pegot-Espagnet P."/>
            <person name="Pouilly N."/>
            <person name="Raftis F."/>
            <person name="Sallet E."/>
            <person name="Schiex T."/>
            <person name="Thomas J."/>
            <person name="Vandecasteele C."/>
            <person name="Vares D."/>
            <person name="Vear F."/>
            <person name="Vautrin S."/>
            <person name="Crespi M."/>
            <person name="Mangin B."/>
            <person name="Burke J.M."/>
            <person name="Salse J."/>
            <person name="Munos S."/>
            <person name="Vincourt P."/>
            <person name="Rieseberg L.H."/>
            <person name="Langlade N.B."/>
        </authorList>
    </citation>
    <scope>NUCLEOTIDE SEQUENCE</scope>
    <source>
        <tissue evidence="1">Leaves</tissue>
    </source>
</reference>
<organism evidence="1 2">
    <name type="scientific">Helianthus annuus</name>
    <name type="common">Common sunflower</name>
    <dbReference type="NCBI Taxonomy" id="4232"/>
    <lineage>
        <taxon>Eukaryota</taxon>
        <taxon>Viridiplantae</taxon>
        <taxon>Streptophyta</taxon>
        <taxon>Embryophyta</taxon>
        <taxon>Tracheophyta</taxon>
        <taxon>Spermatophyta</taxon>
        <taxon>Magnoliopsida</taxon>
        <taxon>eudicotyledons</taxon>
        <taxon>Gunneridae</taxon>
        <taxon>Pentapetalae</taxon>
        <taxon>asterids</taxon>
        <taxon>campanulids</taxon>
        <taxon>Asterales</taxon>
        <taxon>Asteraceae</taxon>
        <taxon>Asteroideae</taxon>
        <taxon>Heliantheae alliance</taxon>
        <taxon>Heliantheae</taxon>
        <taxon>Helianthus</taxon>
    </lineage>
</organism>
<protein>
    <submittedName>
        <fullName evidence="1">Uncharacterized protein</fullName>
    </submittedName>
</protein>